<evidence type="ECO:0000313" key="1">
    <source>
        <dbReference type="EMBL" id="MDM8271927.1"/>
    </source>
</evidence>
<evidence type="ECO:0000313" key="2">
    <source>
        <dbReference type="Proteomes" id="UP001529256"/>
    </source>
</evidence>
<name>A0ABT7V5P4_9ACTN</name>
<protein>
    <submittedName>
        <fullName evidence="1">Uncharacterized protein</fullName>
    </submittedName>
</protein>
<reference evidence="2" key="1">
    <citation type="submission" date="2023-06" db="EMBL/GenBank/DDBJ databases">
        <title>Identification and characterization of horizontal gene transfer across gut microbiota members of farm animals based on homology search.</title>
        <authorList>
            <person name="Zeman M."/>
            <person name="Kubasova T."/>
            <person name="Jahodarova E."/>
            <person name="Nykrynova M."/>
            <person name="Rychlik I."/>
        </authorList>
    </citation>
    <scope>NUCLEOTIDE SEQUENCE [LARGE SCALE GENOMIC DNA]</scope>
    <source>
        <strain evidence="2">153_Feed</strain>
    </source>
</reference>
<comment type="caution">
    <text evidence="1">The sequence shown here is derived from an EMBL/GenBank/DDBJ whole genome shotgun (WGS) entry which is preliminary data.</text>
</comment>
<accession>A0ABT7V5P4</accession>
<reference evidence="1 2" key="2">
    <citation type="submission" date="2023-06" db="EMBL/GenBank/DDBJ databases">
        <title>Identification and characterization of horizontal gene transfer across gut microbiota members of farm animals based on homology search.</title>
        <authorList>
            <person name="Schwarzerova J."/>
            <person name="Nykrynova M."/>
            <person name="Jureckova K."/>
            <person name="Cejkova D."/>
            <person name="Rychlik I."/>
        </authorList>
    </citation>
    <scope>NUCLEOTIDE SEQUENCE [LARGE SCALE GENOMIC DNA]</scope>
    <source>
        <strain evidence="1 2">153_Feed</strain>
    </source>
</reference>
<gene>
    <name evidence="1" type="ORF">QUW25_09645</name>
</gene>
<proteinExistence type="predicted"/>
<dbReference type="EMBL" id="JAUDEA010000025">
    <property type="protein sequence ID" value="MDM8271927.1"/>
    <property type="molecule type" value="Genomic_DNA"/>
</dbReference>
<dbReference type="Proteomes" id="UP001529256">
    <property type="component" value="Unassembled WGS sequence"/>
</dbReference>
<organism evidence="1 2">
    <name type="scientific">Thermophilibacter provencensis</name>
    <dbReference type="NCBI Taxonomy" id="1852386"/>
    <lineage>
        <taxon>Bacteria</taxon>
        <taxon>Bacillati</taxon>
        <taxon>Actinomycetota</taxon>
        <taxon>Coriobacteriia</taxon>
        <taxon>Coriobacteriales</taxon>
        <taxon>Atopobiaceae</taxon>
        <taxon>Thermophilibacter</taxon>
    </lineage>
</organism>
<keyword evidence="2" id="KW-1185">Reference proteome</keyword>
<dbReference type="RefSeq" id="WP_289512002.1">
    <property type="nucleotide sequence ID" value="NZ_JAUDEA010000025.1"/>
</dbReference>
<sequence>MTLSPVAAELEPDFKAACVHMFEAGRAAHNGEDAERRRAAAVETCEAAAEYAEGQGDRATAEAFRRIARECASFELRSGGLLTYAMLKTAARDWANYLTGRDSFMGRACGPIGKGADNG</sequence>